<protein>
    <submittedName>
        <fullName evidence="1">Uncharacterized protein</fullName>
    </submittedName>
</protein>
<evidence type="ECO:0000313" key="2">
    <source>
        <dbReference type="Proteomes" id="UP000324222"/>
    </source>
</evidence>
<comment type="caution">
    <text evidence="1">The sequence shown here is derived from an EMBL/GenBank/DDBJ whole genome shotgun (WGS) entry which is preliminary data.</text>
</comment>
<organism evidence="1 2">
    <name type="scientific">Portunus trituberculatus</name>
    <name type="common">Swimming crab</name>
    <name type="synonym">Neptunus trituberculatus</name>
    <dbReference type="NCBI Taxonomy" id="210409"/>
    <lineage>
        <taxon>Eukaryota</taxon>
        <taxon>Metazoa</taxon>
        <taxon>Ecdysozoa</taxon>
        <taxon>Arthropoda</taxon>
        <taxon>Crustacea</taxon>
        <taxon>Multicrustacea</taxon>
        <taxon>Malacostraca</taxon>
        <taxon>Eumalacostraca</taxon>
        <taxon>Eucarida</taxon>
        <taxon>Decapoda</taxon>
        <taxon>Pleocyemata</taxon>
        <taxon>Brachyura</taxon>
        <taxon>Eubrachyura</taxon>
        <taxon>Portunoidea</taxon>
        <taxon>Portunidae</taxon>
        <taxon>Portuninae</taxon>
        <taxon>Portunus</taxon>
    </lineage>
</organism>
<sequence length="60" mass="6425">MRTKVPSVFLGLPALCCHHSCLTRHLRIVHCTFGNTTTTTAVADCLVWVSVSACLPNGPS</sequence>
<dbReference type="AlphaFoldDB" id="A0A5B7HDF2"/>
<proteinExistence type="predicted"/>
<name>A0A5B7HDF2_PORTR</name>
<reference evidence="1 2" key="1">
    <citation type="submission" date="2019-05" db="EMBL/GenBank/DDBJ databases">
        <title>Another draft genome of Portunus trituberculatus and its Hox gene families provides insights of decapod evolution.</title>
        <authorList>
            <person name="Jeong J.-H."/>
            <person name="Song I."/>
            <person name="Kim S."/>
            <person name="Choi T."/>
            <person name="Kim D."/>
            <person name="Ryu S."/>
            <person name="Kim W."/>
        </authorList>
    </citation>
    <scope>NUCLEOTIDE SEQUENCE [LARGE SCALE GENOMIC DNA]</scope>
    <source>
        <tissue evidence="1">Muscle</tissue>
    </source>
</reference>
<keyword evidence="2" id="KW-1185">Reference proteome</keyword>
<accession>A0A5B7HDF2</accession>
<evidence type="ECO:0000313" key="1">
    <source>
        <dbReference type="EMBL" id="MPC68163.1"/>
    </source>
</evidence>
<gene>
    <name evidence="1" type="ORF">E2C01_062360</name>
</gene>
<dbReference type="EMBL" id="VSRR010027402">
    <property type="protein sequence ID" value="MPC68163.1"/>
    <property type="molecule type" value="Genomic_DNA"/>
</dbReference>
<dbReference type="Proteomes" id="UP000324222">
    <property type="component" value="Unassembled WGS sequence"/>
</dbReference>